<evidence type="ECO:0000313" key="2">
    <source>
        <dbReference type="Proteomes" id="UP000011529"/>
    </source>
</evidence>
<accession>M2ALD1</accession>
<proteinExistence type="predicted"/>
<name>M2ALD1_9BACT</name>
<comment type="caution">
    <text evidence="1">The sequence shown here is derived from an EMBL/GenBank/DDBJ whole genome shotgun (WGS) entry which is preliminary data.</text>
</comment>
<gene>
    <name evidence="1" type="ORF">RE6C_01381</name>
</gene>
<sequence>MVARRLVHLRLAHLNGSQKIPGTKTCAEDVVMFAELWQDGQSSLGDL</sequence>
<dbReference type="AlphaFoldDB" id="M2ALD1"/>
<dbReference type="Proteomes" id="UP000011529">
    <property type="component" value="Unassembled WGS sequence"/>
</dbReference>
<dbReference type="PATRIC" id="fig|1263867.3.peg.1462"/>
<reference evidence="1" key="2">
    <citation type="journal article" date="2013" name="Mar. Genomics">
        <title>Expression of sulfatases in Rhodopirellula baltica and the diversity of sulfatases in the genus Rhodopirellula.</title>
        <authorList>
            <person name="Wegner C.E."/>
            <person name="Richter-Heitmann T."/>
            <person name="Klindworth A."/>
            <person name="Klockow C."/>
            <person name="Richter M."/>
            <person name="Achstetter T."/>
            <person name="Glockner F.O."/>
            <person name="Harder J."/>
        </authorList>
    </citation>
    <scope>NUCLEOTIDE SEQUENCE [LARGE SCALE GENOMIC DNA]</scope>
    <source>
        <strain evidence="1">6C</strain>
    </source>
</reference>
<reference evidence="1" key="1">
    <citation type="submission" date="2012-11" db="EMBL/GenBank/DDBJ databases">
        <title>Permanent draft genomes of Rhodopirellula europaea strain SH398 and 6C.</title>
        <authorList>
            <person name="Richter M."/>
            <person name="Richter-Heitmann T."/>
            <person name="Frank C."/>
            <person name="Harder J."/>
            <person name="Glockner F.O."/>
        </authorList>
    </citation>
    <scope>NUCLEOTIDE SEQUENCE</scope>
    <source>
        <strain evidence="1">6C</strain>
    </source>
</reference>
<keyword evidence="2" id="KW-1185">Reference proteome</keyword>
<evidence type="ECO:0000313" key="1">
    <source>
        <dbReference type="EMBL" id="EMB17920.1"/>
    </source>
</evidence>
<dbReference type="EMBL" id="ANMO01000080">
    <property type="protein sequence ID" value="EMB17920.1"/>
    <property type="molecule type" value="Genomic_DNA"/>
</dbReference>
<protein>
    <submittedName>
        <fullName evidence="1">Uncharacterized protein</fullName>
    </submittedName>
</protein>
<organism evidence="1 2">
    <name type="scientific">Rhodopirellula europaea 6C</name>
    <dbReference type="NCBI Taxonomy" id="1263867"/>
    <lineage>
        <taxon>Bacteria</taxon>
        <taxon>Pseudomonadati</taxon>
        <taxon>Planctomycetota</taxon>
        <taxon>Planctomycetia</taxon>
        <taxon>Pirellulales</taxon>
        <taxon>Pirellulaceae</taxon>
        <taxon>Rhodopirellula</taxon>
    </lineage>
</organism>